<dbReference type="SUPFAM" id="SSF55073">
    <property type="entry name" value="Nucleotide cyclase"/>
    <property type="match status" value="1"/>
</dbReference>
<accession>A0ABX8VNV5</accession>
<dbReference type="InterPro" id="IPR000160">
    <property type="entry name" value="GGDEF_dom"/>
</dbReference>
<protein>
    <submittedName>
        <fullName evidence="2">Sensor domain-containing diguanylate cyclase</fullName>
    </submittedName>
</protein>
<dbReference type="InterPro" id="IPR003018">
    <property type="entry name" value="GAF"/>
</dbReference>
<reference evidence="2 3" key="1">
    <citation type="submission" date="2021-07" db="EMBL/GenBank/DDBJ databases">
        <title>Whole genome sequencing of non-tuberculosis mycobacteria type-strains.</title>
        <authorList>
            <person name="Igarashi Y."/>
            <person name="Osugi A."/>
            <person name="Mitarai S."/>
        </authorList>
    </citation>
    <scope>NUCLEOTIDE SEQUENCE [LARGE SCALE GENOMIC DNA]</scope>
    <source>
        <strain evidence="2 3">JCM 16370</strain>
    </source>
</reference>
<keyword evidence="3" id="KW-1185">Reference proteome</keyword>
<dbReference type="CDD" id="cd01949">
    <property type="entry name" value="GGDEF"/>
    <property type="match status" value="1"/>
</dbReference>
<proteinExistence type="predicted"/>
<dbReference type="Gene3D" id="3.30.450.40">
    <property type="match status" value="1"/>
</dbReference>
<evidence type="ECO:0000259" key="1">
    <source>
        <dbReference type="PROSITE" id="PS50887"/>
    </source>
</evidence>
<evidence type="ECO:0000313" key="3">
    <source>
        <dbReference type="Proteomes" id="UP000825367"/>
    </source>
</evidence>
<dbReference type="Gene3D" id="3.30.70.270">
    <property type="match status" value="1"/>
</dbReference>
<dbReference type="InterPro" id="IPR043128">
    <property type="entry name" value="Rev_trsase/Diguanyl_cyclase"/>
</dbReference>
<evidence type="ECO:0000313" key="2">
    <source>
        <dbReference type="EMBL" id="QYL17768.1"/>
    </source>
</evidence>
<dbReference type="SUPFAM" id="SSF55781">
    <property type="entry name" value="GAF domain-like"/>
    <property type="match status" value="1"/>
</dbReference>
<dbReference type="EMBL" id="CP080333">
    <property type="protein sequence ID" value="QYL17768.1"/>
    <property type="molecule type" value="Genomic_DNA"/>
</dbReference>
<dbReference type="Pfam" id="PF00990">
    <property type="entry name" value="GGDEF"/>
    <property type="match status" value="1"/>
</dbReference>
<dbReference type="Proteomes" id="UP000825367">
    <property type="component" value="Chromosome"/>
</dbReference>
<gene>
    <name evidence="2" type="ORF">K0O64_04180</name>
</gene>
<dbReference type="Pfam" id="PF13185">
    <property type="entry name" value="GAF_2"/>
    <property type="match status" value="1"/>
</dbReference>
<organism evidence="2 3">
    <name type="scientific">Mycolicibacterium pallens</name>
    <dbReference type="NCBI Taxonomy" id="370524"/>
    <lineage>
        <taxon>Bacteria</taxon>
        <taxon>Bacillati</taxon>
        <taxon>Actinomycetota</taxon>
        <taxon>Actinomycetes</taxon>
        <taxon>Mycobacteriales</taxon>
        <taxon>Mycobacteriaceae</taxon>
        <taxon>Mycolicibacterium</taxon>
    </lineage>
</organism>
<dbReference type="PANTHER" id="PTHR45138">
    <property type="entry name" value="REGULATORY COMPONENTS OF SENSORY TRANSDUCTION SYSTEM"/>
    <property type="match status" value="1"/>
</dbReference>
<dbReference type="PANTHER" id="PTHR45138:SF9">
    <property type="entry name" value="DIGUANYLATE CYCLASE DGCM-RELATED"/>
    <property type="match status" value="1"/>
</dbReference>
<dbReference type="SMART" id="SM00065">
    <property type="entry name" value="GAF"/>
    <property type="match status" value="1"/>
</dbReference>
<dbReference type="PROSITE" id="PS50887">
    <property type="entry name" value="GGDEF"/>
    <property type="match status" value="1"/>
</dbReference>
<name>A0ABX8VNV5_9MYCO</name>
<dbReference type="NCBIfam" id="TIGR00254">
    <property type="entry name" value="GGDEF"/>
    <property type="match status" value="1"/>
</dbReference>
<dbReference type="InterPro" id="IPR029016">
    <property type="entry name" value="GAF-like_dom_sf"/>
</dbReference>
<sequence>MGGDLSVATLQTIIKVQQAINDAGDTADAVMKIVAEQACEATGAPGAVVELAEFGEMVYTTTAGSLAGTEGLRLAMSGSMSGECVRTGKILISTDTETDPRVDLEACRRVHARSMIVVPLVDGNRTQGVLKVICGEPNAFSDDDVLLLEQLAQFIAKALARANVMDAKAHAASVDALTGLANRAAFLASLESMISGAANSGNPVAVVLYIDLDGFKPINDVHGHPVGDEVLQIIGKRIAENSREGDLGARIGGDEFAVLLESSTQPDPFSLRDRLVGILQGEMTTSVGPLTVGASCGTAVVGGADLAEAVMARADAAMYADKRTRSGPRR</sequence>
<dbReference type="SMART" id="SM00267">
    <property type="entry name" value="GGDEF"/>
    <property type="match status" value="1"/>
</dbReference>
<dbReference type="InterPro" id="IPR029787">
    <property type="entry name" value="Nucleotide_cyclase"/>
</dbReference>
<dbReference type="InterPro" id="IPR050469">
    <property type="entry name" value="Diguanylate_Cyclase"/>
</dbReference>
<feature type="domain" description="GGDEF" evidence="1">
    <location>
        <begin position="203"/>
        <end position="330"/>
    </location>
</feature>
<dbReference type="RefSeq" id="WP_071947628.1">
    <property type="nucleotide sequence ID" value="NZ_BAAAVX010000003.1"/>
</dbReference>